<dbReference type="Pfam" id="PF04378">
    <property type="entry name" value="RsmJ"/>
    <property type="match status" value="1"/>
</dbReference>
<dbReference type="GO" id="GO:0070475">
    <property type="term" value="P:rRNA base methylation"/>
    <property type="evidence" value="ECO:0007669"/>
    <property type="project" value="UniProtKB-UniRule"/>
</dbReference>
<comment type="subunit">
    <text evidence="1">Monomer.</text>
</comment>
<accession>A0A2U2N049</accession>
<dbReference type="HAMAP" id="MF_00934">
    <property type="entry name" value="23SrRNA_methyltr_J"/>
    <property type="match status" value="1"/>
</dbReference>
<keyword evidence="3" id="KW-1185">Reference proteome</keyword>
<dbReference type="EMBL" id="QFFI01000019">
    <property type="protein sequence ID" value="PWG62413.1"/>
    <property type="molecule type" value="Genomic_DNA"/>
</dbReference>
<dbReference type="GO" id="GO:0003723">
    <property type="term" value="F:RNA binding"/>
    <property type="evidence" value="ECO:0007669"/>
    <property type="project" value="UniProtKB-UniRule"/>
</dbReference>
<feature type="site" description="Interaction with substrate rRNA" evidence="1">
    <location>
        <position position="3"/>
    </location>
</feature>
<keyword evidence="1 2" id="KW-0489">Methyltransferase</keyword>
<feature type="binding site" evidence="1">
    <location>
        <position position="41"/>
    </location>
    <ligand>
        <name>S-adenosyl-L-methionine</name>
        <dbReference type="ChEBI" id="CHEBI:59789"/>
    </ligand>
</feature>
<proteinExistence type="inferred from homology"/>
<dbReference type="Gene3D" id="3.40.50.150">
    <property type="entry name" value="Vaccinia Virus protein VP39"/>
    <property type="match status" value="1"/>
</dbReference>
<feature type="binding site" evidence="1">
    <location>
        <position position="118"/>
    </location>
    <ligand>
        <name>S-adenosyl-L-methionine</name>
        <dbReference type="ChEBI" id="CHEBI:59789"/>
    </ligand>
</feature>
<dbReference type="AlphaFoldDB" id="A0A2U2N049"/>
<dbReference type="Proteomes" id="UP000245474">
    <property type="component" value="Unassembled WGS sequence"/>
</dbReference>
<comment type="catalytic activity">
    <reaction evidence="1">
        <text>adenosine(2030) in 23S rRNA + S-adenosyl-L-methionine = N(6)-methyladenosine(2030) in 23S rRNA + S-adenosyl-L-homocysteine + H(+)</text>
        <dbReference type="Rhea" id="RHEA:43736"/>
        <dbReference type="Rhea" id="RHEA-COMP:10668"/>
        <dbReference type="Rhea" id="RHEA-COMP:10669"/>
        <dbReference type="ChEBI" id="CHEBI:15378"/>
        <dbReference type="ChEBI" id="CHEBI:57856"/>
        <dbReference type="ChEBI" id="CHEBI:59789"/>
        <dbReference type="ChEBI" id="CHEBI:74411"/>
        <dbReference type="ChEBI" id="CHEBI:74449"/>
        <dbReference type="EC" id="2.1.1.266"/>
    </reaction>
</comment>
<evidence type="ECO:0000313" key="3">
    <source>
        <dbReference type="Proteomes" id="UP000245474"/>
    </source>
</evidence>
<keyword evidence="1" id="KW-0698">rRNA processing</keyword>
<dbReference type="OrthoDB" id="9791274at2"/>
<evidence type="ECO:0000256" key="1">
    <source>
        <dbReference type="HAMAP-Rule" id="MF_00934"/>
    </source>
</evidence>
<comment type="function">
    <text evidence="1">Specifically methylates the adenine in position 2030 of 23S rRNA.</text>
</comment>
<gene>
    <name evidence="1" type="primary">rlmJ</name>
    <name evidence="2" type="ORF">DEM34_12375</name>
</gene>
<feature type="binding site" evidence="1">
    <location>
        <begin position="143"/>
        <end position="144"/>
    </location>
    <ligand>
        <name>S-adenosyl-L-methionine</name>
        <dbReference type="ChEBI" id="CHEBI:59789"/>
    </ligand>
</feature>
<keyword evidence="1" id="KW-0694">RNA-binding</keyword>
<comment type="caution">
    <text evidence="2">The sequence shown here is derived from an EMBL/GenBank/DDBJ whole genome shotgun (WGS) entry which is preliminary data.</text>
</comment>
<feature type="binding site" evidence="1">
    <location>
        <position position="100"/>
    </location>
    <ligand>
        <name>S-adenosyl-L-methionine</name>
        <dbReference type="ChEBI" id="CHEBI:59789"/>
    </ligand>
</feature>
<dbReference type="PANTHER" id="PTHR37426">
    <property type="entry name" value="RIBOSOMAL RNA LARGE SUBUNIT METHYLTRANSFERASE J"/>
    <property type="match status" value="1"/>
</dbReference>
<feature type="active site" description="Proton acceptor" evidence="1">
    <location>
        <position position="164"/>
    </location>
</feature>
<dbReference type="SUPFAM" id="SSF53335">
    <property type="entry name" value="S-adenosyl-L-methionine-dependent methyltransferases"/>
    <property type="match status" value="1"/>
</dbReference>
<reference evidence="2 3" key="1">
    <citation type="submission" date="2018-05" db="EMBL/GenBank/DDBJ databases">
        <title>Spiribacter halobius sp. nov., a moderately halophilic bacterium isolated from marine solar saltern.</title>
        <authorList>
            <person name="Zheng W.-S."/>
            <person name="Lu D.-C."/>
            <person name="Du Z.-J."/>
        </authorList>
    </citation>
    <scope>NUCLEOTIDE SEQUENCE [LARGE SCALE GENOMIC DNA]</scope>
    <source>
        <strain evidence="2 3">E85</strain>
    </source>
</reference>
<dbReference type="GO" id="GO:0036307">
    <property type="term" value="F:23S rRNA (adenine(2030)-N(6))-methyltransferase activity"/>
    <property type="evidence" value="ECO:0007669"/>
    <property type="project" value="UniProtKB-UniRule"/>
</dbReference>
<dbReference type="GO" id="GO:0005829">
    <property type="term" value="C:cytosol"/>
    <property type="evidence" value="ECO:0007669"/>
    <property type="project" value="TreeGrafter"/>
</dbReference>
<sequence>MNYRHVFHAGNFADVFKHVVLLALLRHLQRKDKPFAYLDTHAGPGSYDLAGDAARRTGEADGGIEQLLAAPGPLPAAVTDYLAQVQAHRRGGTPRAYPGSPALVRGLLREGDHAALCELHPEDGATLAQHYRGDPQVAVHRRDGYEALKALLPPGERRGLVLVDPPFEVRDEFRRLATGLVTAWQRWPQGIYALWYPRVYAEDVAAFHERLADSGLRRLLVAEFQPWPSDVPGRFTGAGMVIANPPWTLPETLQTALPALLEALGAPAGHWRCDWLVPE</sequence>
<dbReference type="EC" id="2.1.1.266" evidence="1"/>
<organism evidence="2 3">
    <name type="scientific">Sediminicurvatus halobius</name>
    <dbReference type="NCBI Taxonomy" id="2182432"/>
    <lineage>
        <taxon>Bacteria</taxon>
        <taxon>Pseudomonadati</taxon>
        <taxon>Pseudomonadota</taxon>
        <taxon>Gammaproteobacteria</taxon>
        <taxon>Chromatiales</taxon>
        <taxon>Ectothiorhodospiraceae</taxon>
        <taxon>Sediminicurvatus</taxon>
    </lineage>
</organism>
<feature type="binding site" evidence="1">
    <location>
        <position position="18"/>
    </location>
    <ligand>
        <name>S-adenosyl-L-methionine</name>
        <dbReference type="ChEBI" id="CHEBI:59789"/>
    </ligand>
</feature>
<feature type="binding site" evidence="1">
    <location>
        <position position="164"/>
    </location>
    <ligand>
        <name>S-adenosyl-L-methionine</name>
        <dbReference type="ChEBI" id="CHEBI:59789"/>
    </ligand>
</feature>
<comment type="similarity">
    <text evidence="1">Belongs to the RlmJ family.</text>
</comment>
<dbReference type="InterPro" id="IPR029063">
    <property type="entry name" value="SAM-dependent_MTases_sf"/>
</dbReference>
<keyword evidence="1" id="KW-0949">S-adenosyl-L-methionine</keyword>
<protein>
    <recommendedName>
        <fullName evidence="1">Ribosomal RNA large subunit methyltransferase J</fullName>
        <ecNumber evidence="1">2.1.1.266</ecNumber>
    </recommendedName>
    <alternativeName>
        <fullName evidence="1">23S rRNA (adenine(2030)-N6)-methyltransferase</fullName>
    </alternativeName>
    <alternativeName>
        <fullName evidence="1">23S rRNA m6A2030 methyltransferase</fullName>
    </alternativeName>
</protein>
<name>A0A2U2N049_9GAMM</name>
<dbReference type="PANTHER" id="PTHR37426:SF1">
    <property type="entry name" value="RIBOSOMAL RNA LARGE SUBUNIT METHYLTRANSFERASE J"/>
    <property type="match status" value="1"/>
</dbReference>
<dbReference type="RefSeq" id="WP_109679130.1">
    <property type="nucleotide sequence ID" value="NZ_CP086615.1"/>
</dbReference>
<keyword evidence="1 2" id="KW-0808">Transferase</keyword>
<dbReference type="InterPro" id="IPR007473">
    <property type="entry name" value="RlmJ"/>
</dbReference>
<evidence type="ECO:0000313" key="2">
    <source>
        <dbReference type="EMBL" id="PWG62413.1"/>
    </source>
</evidence>